<evidence type="ECO:0000256" key="1">
    <source>
        <dbReference type="SAM" id="Coils"/>
    </source>
</evidence>
<evidence type="ECO:0000313" key="2">
    <source>
        <dbReference type="EMBL" id="MCM2374000.1"/>
    </source>
</evidence>
<proteinExistence type="predicted"/>
<sequence>MDLPHPIDERRGLSDRVMSAATYPPLIAWQDGKTVEGITGAFELLAAMGQFPLFGVPSELPIVDAVLEPSMLDLALREAIESVESAQQSLKEIESAIATTTSEFEEDHLLVTTLEHRVDWQAASVAADRMLDDLEGEAPESLGEDDEVEPVTRQRLEVLRDRVETFDETIDLLIDVFAPVARTYWLDNLMSDLDLTVWWDRPSYLDGTLEATWERLQNMQEVLAMSNSQTEAVAHETPTDDEPYLRLASTDEQNEVSDSNQFALAADDSEIEFEIAHEFAVTLDDANLVITVELSKSVQGSHIDQIADTDPVRLALDATVPVQPDNVSETGLLEREYHLRWGTFGHSVLVRRKIPAQPTTSATLIGSVTLSFSDIRMLLSASNRRFFVRRQR</sequence>
<name>A0ABT0UB13_9BACT</name>
<reference evidence="2 3" key="1">
    <citation type="journal article" date="2022" name="Syst. Appl. Microbiol.">
        <title>Rhodopirellula aestuarii sp. nov., a novel member of the genus Rhodopirellula isolated from brackish sediments collected in the Tagus River estuary, Portugal.</title>
        <authorList>
            <person name="Vitorino I.R."/>
            <person name="Klimek D."/>
            <person name="Calusinska M."/>
            <person name="Lobo-da-Cunha A."/>
            <person name="Vasconcelos V."/>
            <person name="Lage O.M."/>
        </authorList>
    </citation>
    <scope>NUCLEOTIDE SEQUENCE [LARGE SCALE GENOMIC DNA]</scope>
    <source>
        <strain evidence="2 3">ICT_H3.1</strain>
    </source>
</reference>
<evidence type="ECO:0000313" key="3">
    <source>
        <dbReference type="Proteomes" id="UP001202961"/>
    </source>
</evidence>
<dbReference type="RefSeq" id="WP_250931876.1">
    <property type="nucleotide sequence ID" value="NZ_JAMQBK010000077.1"/>
</dbReference>
<dbReference type="Proteomes" id="UP001202961">
    <property type="component" value="Unassembled WGS sequence"/>
</dbReference>
<dbReference type="EMBL" id="JAMQBK010000077">
    <property type="protein sequence ID" value="MCM2374000.1"/>
    <property type="molecule type" value="Genomic_DNA"/>
</dbReference>
<keyword evidence="3" id="KW-1185">Reference proteome</keyword>
<comment type="caution">
    <text evidence="2">The sequence shown here is derived from an EMBL/GenBank/DDBJ whole genome shotgun (WGS) entry which is preliminary data.</text>
</comment>
<feature type="coiled-coil region" evidence="1">
    <location>
        <begin position="76"/>
        <end position="103"/>
    </location>
</feature>
<accession>A0ABT0UB13</accession>
<keyword evidence="1" id="KW-0175">Coiled coil</keyword>
<protein>
    <submittedName>
        <fullName evidence="2">Uncharacterized protein</fullName>
    </submittedName>
</protein>
<organism evidence="2 3">
    <name type="scientific">Aporhodopirellula aestuarii</name>
    <dbReference type="NCBI Taxonomy" id="2950107"/>
    <lineage>
        <taxon>Bacteria</taxon>
        <taxon>Pseudomonadati</taxon>
        <taxon>Planctomycetota</taxon>
        <taxon>Planctomycetia</taxon>
        <taxon>Pirellulales</taxon>
        <taxon>Pirellulaceae</taxon>
        <taxon>Aporhodopirellula</taxon>
    </lineage>
</organism>
<gene>
    <name evidence="2" type="ORF">NB063_25575</name>
</gene>